<dbReference type="InterPro" id="IPR029058">
    <property type="entry name" value="AB_hydrolase_fold"/>
</dbReference>
<feature type="chain" id="PRO_5045260977" evidence="1">
    <location>
        <begin position="18"/>
        <end position="375"/>
    </location>
</feature>
<reference evidence="3" key="1">
    <citation type="journal article" date="2019" name="Int. J. Syst. Evol. Microbiol.">
        <title>The Global Catalogue of Microorganisms (GCM) 10K type strain sequencing project: providing services to taxonomists for standard genome sequencing and annotation.</title>
        <authorList>
            <consortium name="The Broad Institute Genomics Platform"/>
            <consortium name="The Broad Institute Genome Sequencing Center for Infectious Disease"/>
            <person name="Wu L."/>
            <person name="Ma J."/>
        </authorList>
    </citation>
    <scope>NUCLEOTIDE SEQUENCE [LARGE SCALE GENOMIC DNA]</scope>
    <source>
        <strain evidence="3">CCUG 60023</strain>
    </source>
</reference>
<protein>
    <submittedName>
        <fullName evidence="2">Alpha/beta hydrolase</fullName>
    </submittedName>
</protein>
<evidence type="ECO:0000313" key="2">
    <source>
        <dbReference type="EMBL" id="MFD0917158.1"/>
    </source>
</evidence>
<accession>A0ABW3FHD3</accession>
<dbReference type="EMBL" id="JBHTJV010000010">
    <property type="protein sequence ID" value="MFD0917158.1"/>
    <property type="molecule type" value="Genomic_DNA"/>
</dbReference>
<gene>
    <name evidence="2" type="ORF">ACFQ14_12130</name>
</gene>
<dbReference type="SUPFAM" id="SSF53474">
    <property type="entry name" value="alpha/beta-Hydrolases"/>
    <property type="match status" value="1"/>
</dbReference>
<dbReference type="PROSITE" id="PS51257">
    <property type="entry name" value="PROKAR_LIPOPROTEIN"/>
    <property type="match status" value="1"/>
</dbReference>
<dbReference type="InterPro" id="IPR010297">
    <property type="entry name" value="DUF900_hydrolase"/>
</dbReference>
<sequence>MRALLVFLTALALASCAKNEVIMPLAVEDSRFADVEKIHVATLRAPSAQALSVFSGDRSDGLNFAEMNVSIPKNREPGTIVYPRAVANVKEQFASTGYVTNKSEEQFVASIRAELAKKPADERVLFVFVHGYNTNFASGVFRQAQMFKDFKFSGVAVNFSWASAGKTGLYLYDRDSAQLARSGLRRTLQLLAKTNATNITLVGHSMGAFVTMETLREIGIRKETHLLKRIDTLILASPDIDQRVFRDQLSNINPLPQPFVIFVSKNDRALQASEALRGGNARVGKGENIEELREAGITVIDLSNLSDGQDATNHTTFATSQTLFKMTESGAFSRDALLGARKPDTALKPIGDGLGAVTDLAAAIIYLPAKVVGVR</sequence>
<comment type="caution">
    <text evidence="2">The sequence shown here is derived from an EMBL/GenBank/DDBJ whole genome shotgun (WGS) entry which is preliminary data.</text>
</comment>
<name>A0ABW3FHD3_9HYPH</name>
<dbReference type="InterPro" id="IPR014586">
    <property type="entry name" value="UCP033909"/>
</dbReference>
<feature type="signal peptide" evidence="1">
    <location>
        <begin position="1"/>
        <end position="17"/>
    </location>
</feature>
<dbReference type="Proteomes" id="UP001597101">
    <property type="component" value="Unassembled WGS sequence"/>
</dbReference>
<organism evidence="2 3">
    <name type="scientific">Pseudahrensia aquimaris</name>
    <dbReference type="NCBI Taxonomy" id="744461"/>
    <lineage>
        <taxon>Bacteria</taxon>
        <taxon>Pseudomonadati</taxon>
        <taxon>Pseudomonadota</taxon>
        <taxon>Alphaproteobacteria</taxon>
        <taxon>Hyphomicrobiales</taxon>
        <taxon>Ahrensiaceae</taxon>
        <taxon>Pseudahrensia</taxon>
    </lineage>
</organism>
<proteinExistence type="predicted"/>
<dbReference type="RefSeq" id="WP_377213019.1">
    <property type="nucleotide sequence ID" value="NZ_JBHTJV010000010.1"/>
</dbReference>
<keyword evidence="2" id="KW-0378">Hydrolase</keyword>
<dbReference type="PANTHER" id="PTHR36513">
    <property type="entry name" value="ABC TRANSMEMBRANE TYPE-1 DOMAIN-CONTAINING PROTEIN"/>
    <property type="match status" value="1"/>
</dbReference>
<dbReference type="PANTHER" id="PTHR36513:SF1">
    <property type="entry name" value="TRANSMEMBRANE PROTEIN"/>
    <property type="match status" value="1"/>
</dbReference>
<dbReference type="Gene3D" id="3.40.50.1820">
    <property type="entry name" value="alpha/beta hydrolase"/>
    <property type="match status" value="1"/>
</dbReference>
<keyword evidence="3" id="KW-1185">Reference proteome</keyword>
<dbReference type="PIRSF" id="PIRSF033909">
    <property type="entry name" value="UCP033909"/>
    <property type="match status" value="1"/>
</dbReference>
<dbReference type="Pfam" id="PF05990">
    <property type="entry name" value="DUF900"/>
    <property type="match status" value="1"/>
</dbReference>
<evidence type="ECO:0000256" key="1">
    <source>
        <dbReference type="SAM" id="SignalP"/>
    </source>
</evidence>
<evidence type="ECO:0000313" key="3">
    <source>
        <dbReference type="Proteomes" id="UP001597101"/>
    </source>
</evidence>
<dbReference type="GO" id="GO:0016787">
    <property type="term" value="F:hydrolase activity"/>
    <property type="evidence" value="ECO:0007669"/>
    <property type="project" value="UniProtKB-KW"/>
</dbReference>
<keyword evidence="1" id="KW-0732">Signal</keyword>